<proteinExistence type="predicted"/>
<dbReference type="Proteomes" id="UP001283361">
    <property type="component" value="Unassembled WGS sequence"/>
</dbReference>
<evidence type="ECO:0000313" key="2">
    <source>
        <dbReference type="Proteomes" id="UP001283361"/>
    </source>
</evidence>
<dbReference type="AlphaFoldDB" id="A0AAE0YRE8"/>
<name>A0AAE0YRE8_9GAST</name>
<comment type="caution">
    <text evidence="1">The sequence shown here is derived from an EMBL/GenBank/DDBJ whole genome shotgun (WGS) entry which is preliminary data.</text>
</comment>
<accession>A0AAE0YRE8</accession>
<protein>
    <submittedName>
        <fullName evidence="1">Uncharacterized protein</fullName>
    </submittedName>
</protein>
<keyword evidence="2" id="KW-1185">Reference proteome</keyword>
<sequence length="220" mass="24578">MEATKPNPKFLSLIEPPTPEQLSDLMSGINPRQTKCVDVLSIVPDFGGDWESWSEEMERNRAVLISDMAAPEFIADIEPTLSNTPLLFIPSPSPPEALKTYQVVHTWPFQAQPQNEEDLRDDLQYFFPSLTEVDVVPPTPEQPEETATMAAADASSNVSMMKNFIMEAEEGMNIPPRITYDEATDDNPWNTRSGLLPTLLHGPSVLWSTMTWTVSIGLTR</sequence>
<organism evidence="1 2">
    <name type="scientific">Elysia crispata</name>
    <name type="common">lettuce slug</name>
    <dbReference type="NCBI Taxonomy" id="231223"/>
    <lineage>
        <taxon>Eukaryota</taxon>
        <taxon>Metazoa</taxon>
        <taxon>Spiralia</taxon>
        <taxon>Lophotrochozoa</taxon>
        <taxon>Mollusca</taxon>
        <taxon>Gastropoda</taxon>
        <taxon>Heterobranchia</taxon>
        <taxon>Euthyneura</taxon>
        <taxon>Panpulmonata</taxon>
        <taxon>Sacoglossa</taxon>
        <taxon>Placobranchoidea</taxon>
        <taxon>Plakobranchidae</taxon>
        <taxon>Elysia</taxon>
    </lineage>
</organism>
<reference evidence="1" key="1">
    <citation type="journal article" date="2023" name="G3 (Bethesda)">
        <title>A reference genome for the long-term kleptoplast-retaining sea slug Elysia crispata morphotype clarki.</title>
        <authorList>
            <person name="Eastman K.E."/>
            <person name="Pendleton A.L."/>
            <person name="Shaikh M.A."/>
            <person name="Suttiyut T."/>
            <person name="Ogas R."/>
            <person name="Tomko P."/>
            <person name="Gavelis G."/>
            <person name="Widhalm J.R."/>
            <person name="Wisecaver J.H."/>
        </authorList>
    </citation>
    <scope>NUCLEOTIDE SEQUENCE</scope>
    <source>
        <strain evidence="1">ECLA1</strain>
    </source>
</reference>
<dbReference type="EMBL" id="JAWDGP010005594">
    <property type="protein sequence ID" value="KAK3755545.1"/>
    <property type="molecule type" value="Genomic_DNA"/>
</dbReference>
<evidence type="ECO:0000313" key="1">
    <source>
        <dbReference type="EMBL" id="KAK3755545.1"/>
    </source>
</evidence>
<gene>
    <name evidence="1" type="ORF">RRG08_012767</name>
</gene>